<proteinExistence type="predicted"/>
<protein>
    <submittedName>
        <fullName evidence="1">Uncharacterized protein</fullName>
    </submittedName>
</protein>
<dbReference type="AlphaFoldDB" id="A0ABD0LB04"/>
<name>A0ABD0LB04_9CAEN</name>
<organism evidence="1 2">
    <name type="scientific">Batillaria attramentaria</name>
    <dbReference type="NCBI Taxonomy" id="370345"/>
    <lineage>
        <taxon>Eukaryota</taxon>
        <taxon>Metazoa</taxon>
        <taxon>Spiralia</taxon>
        <taxon>Lophotrochozoa</taxon>
        <taxon>Mollusca</taxon>
        <taxon>Gastropoda</taxon>
        <taxon>Caenogastropoda</taxon>
        <taxon>Sorbeoconcha</taxon>
        <taxon>Cerithioidea</taxon>
        <taxon>Batillariidae</taxon>
        <taxon>Batillaria</taxon>
    </lineage>
</organism>
<sequence>MSLQKKVGCLGARYSMHSNGTHSRALICEKSLDDSYAAIVCNAASNRRAVLIKAPFSALTMSEIIRFIPLPPDPLRGARLLISLHGLINNCFLDYYQVGILTKLIIKPCRPVADTAYLDCVTAT</sequence>
<gene>
    <name evidence="1" type="ORF">BaRGS_00012205</name>
</gene>
<reference evidence="1 2" key="1">
    <citation type="journal article" date="2023" name="Sci. Data">
        <title>Genome assembly of the Korean intertidal mud-creeper Batillaria attramentaria.</title>
        <authorList>
            <person name="Patra A.K."/>
            <person name="Ho P.T."/>
            <person name="Jun S."/>
            <person name="Lee S.J."/>
            <person name="Kim Y."/>
            <person name="Won Y.J."/>
        </authorList>
    </citation>
    <scope>NUCLEOTIDE SEQUENCE [LARGE SCALE GENOMIC DNA]</scope>
    <source>
        <strain evidence="1">Wonlab-2016</strain>
    </source>
</reference>
<comment type="caution">
    <text evidence="1">The sequence shown here is derived from an EMBL/GenBank/DDBJ whole genome shotgun (WGS) entry which is preliminary data.</text>
</comment>
<evidence type="ECO:0000313" key="1">
    <source>
        <dbReference type="EMBL" id="KAK7496553.1"/>
    </source>
</evidence>
<dbReference type="Proteomes" id="UP001519460">
    <property type="component" value="Unassembled WGS sequence"/>
</dbReference>
<evidence type="ECO:0000313" key="2">
    <source>
        <dbReference type="Proteomes" id="UP001519460"/>
    </source>
</evidence>
<accession>A0ABD0LB04</accession>
<keyword evidence="2" id="KW-1185">Reference proteome</keyword>
<dbReference type="EMBL" id="JACVVK020000066">
    <property type="protein sequence ID" value="KAK7496553.1"/>
    <property type="molecule type" value="Genomic_DNA"/>
</dbReference>